<proteinExistence type="predicted"/>
<dbReference type="Proteomes" id="UP000585474">
    <property type="component" value="Unassembled WGS sequence"/>
</dbReference>
<protein>
    <submittedName>
        <fullName evidence="1">Uncharacterized protein</fullName>
    </submittedName>
</protein>
<name>A0A7J0DR68_9ERIC</name>
<dbReference type="OrthoDB" id="940053at2759"/>
<dbReference type="AlphaFoldDB" id="A0A7J0DR68"/>
<sequence length="113" mass="12690">MLKVGKQLRAQYVVSIQNQLSMQSGTVRFLDNAMEVKPEKWSGFFRNSLPRLGGLQHEVGWIKFNVDASTSSNPEVATAAGLARDDNGQWLLGFRTDVGWETTHYGAYGWQLK</sequence>
<evidence type="ECO:0000313" key="2">
    <source>
        <dbReference type="Proteomes" id="UP000585474"/>
    </source>
</evidence>
<comment type="caution">
    <text evidence="1">The sequence shown here is derived from an EMBL/GenBank/DDBJ whole genome shotgun (WGS) entry which is preliminary data.</text>
</comment>
<organism evidence="1 2">
    <name type="scientific">Actinidia rufa</name>
    <dbReference type="NCBI Taxonomy" id="165716"/>
    <lineage>
        <taxon>Eukaryota</taxon>
        <taxon>Viridiplantae</taxon>
        <taxon>Streptophyta</taxon>
        <taxon>Embryophyta</taxon>
        <taxon>Tracheophyta</taxon>
        <taxon>Spermatophyta</taxon>
        <taxon>Magnoliopsida</taxon>
        <taxon>eudicotyledons</taxon>
        <taxon>Gunneridae</taxon>
        <taxon>Pentapetalae</taxon>
        <taxon>asterids</taxon>
        <taxon>Ericales</taxon>
        <taxon>Actinidiaceae</taxon>
        <taxon>Actinidia</taxon>
    </lineage>
</organism>
<reference evidence="2" key="1">
    <citation type="submission" date="2019-07" db="EMBL/GenBank/DDBJ databases">
        <title>De Novo Assembly of kiwifruit Actinidia rufa.</title>
        <authorList>
            <person name="Sugita-Konishi S."/>
            <person name="Sato K."/>
            <person name="Mori E."/>
            <person name="Abe Y."/>
            <person name="Kisaki G."/>
            <person name="Hamano K."/>
            <person name="Suezawa K."/>
            <person name="Otani M."/>
            <person name="Fukuda T."/>
            <person name="Manabe T."/>
            <person name="Gomi K."/>
            <person name="Tabuchi M."/>
            <person name="Akimitsu K."/>
            <person name="Kataoka I."/>
        </authorList>
    </citation>
    <scope>NUCLEOTIDE SEQUENCE [LARGE SCALE GENOMIC DNA]</scope>
    <source>
        <strain evidence="2">cv. Fuchu</strain>
    </source>
</reference>
<gene>
    <name evidence="1" type="ORF">Acr_00g0063750</name>
</gene>
<dbReference type="EMBL" id="BJWL01000333">
    <property type="protein sequence ID" value="GFS39568.1"/>
    <property type="molecule type" value="Genomic_DNA"/>
</dbReference>
<keyword evidence="2" id="KW-1185">Reference proteome</keyword>
<evidence type="ECO:0000313" key="1">
    <source>
        <dbReference type="EMBL" id="GFS39568.1"/>
    </source>
</evidence>
<accession>A0A7J0DR68</accession>